<feature type="domain" description="GHMP kinase C-terminal" evidence="14">
    <location>
        <begin position="217"/>
        <end position="292"/>
    </location>
</feature>
<evidence type="ECO:0000256" key="3">
    <source>
        <dbReference type="ARBA" id="ARBA00012078"/>
    </source>
</evidence>
<dbReference type="Gene3D" id="3.30.70.890">
    <property type="entry name" value="GHMP kinase, C-terminal domain"/>
    <property type="match status" value="1"/>
</dbReference>
<dbReference type="PRINTS" id="PR00958">
    <property type="entry name" value="HOMSERKINASE"/>
</dbReference>
<evidence type="ECO:0000256" key="9">
    <source>
        <dbReference type="ARBA" id="ARBA00022777"/>
    </source>
</evidence>
<keyword evidence="8 12" id="KW-0547">Nucleotide-binding</keyword>
<keyword evidence="5 12" id="KW-0028">Amino-acid biosynthesis</keyword>
<dbReference type="InterPro" id="IPR000870">
    <property type="entry name" value="Homoserine_kinase"/>
</dbReference>
<keyword evidence="6 12" id="KW-0808">Transferase</keyword>
<protein>
    <recommendedName>
        <fullName evidence="4 12">Homoserine kinase</fullName>
        <shortName evidence="12">HK</shortName>
        <shortName evidence="12">HSK</shortName>
        <ecNumber evidence="3 12">2.7.1.39</ecNumber>
    </recommendedName>
</protein>
<gene>
    <name evidence="12" type="primary">thrB</name>
    <name evidence="15" type="ORF">J6I44_18780</name>
</gene>
<dbReference type="Pfam" id="PF00288">
    <property type="entry name" value="GHMP_kinases_N"/>
    <property type="match status" value="1"/>
</dbReference>
<reference evidence="15 16" key="1">
    <citation type="submission" date="2021-03" db="EMBL/GenBank/DDBJ databases">
        <title>Aliifodinibius sp. nov., a new bacterium isolated from saline soil.</title>
        <authorList>
            <person name="Galisteo C."/>
            <person name="De La Haba R."/>
            <person name="Sanchez-Porro C."/>
            <person name="Ventosa A."/>
        </authorList>
    </citation>
    <scope>NUCLEOTIDE SEQUENCE [LARGE SCALE GENOMIC DNA]</scope>
    <source>
        <strain evidence="15 16">1BSP15-2V2</strain>
    </source>
</reference>
<keyword evidence="7 12" id="KW-0791">Threonine biosynthesis</keyword>
<dbReference type="InterPro" id="IPR014721">
    <property type="entry name" value="Ribsml_uS5_D2-typ_fold_subgr"/>
</dbReference>
<dbReference type="NCBIfam" id="NF002288">
    <property type="entry name" value="PRK01212.1-4"/>
    <property type="match status" value="1"/>
</dbReference>
<organism evidence="15 16">
    <name type="scientific">Fodinibius salsisoli</name>
    <dbReference type="NCBI Taxonomy" id="2820877"/>
    <lineage>
        <taxon>Bacteria</taxon>
        <taxon>Pseudomonadati</taxon>
        <taxon>Balneolota</taxon>
        <taxon>Balneolia</taxon>
        <taxon>Balneolales</taxon>
        <taxon>Balneolaceae</taxon>
        <taxon>Fodinibius</taxon>
    </lineage>
</organism>
<accession>A0ABT3PSS1</accession>
<keyword evidence="12" id="KW-0963">Cytoplasm</keyword>
<evidence type="ECO:0000313" key="15">
    <source>
        <dbReference type="EMBL" id="MCW9708912.1"/>
    </source>
</evidence>
<evidence type="ECO:0000313" key="16">
    <source>
        <dbReference type="Proteomes" id="UP001207918"/>
    </source>
</evidence>
<comment type="function">
    <text evidence="12">Catalyzes the ATP-dependent phosphorylation of L-homoserine to L-homoserine phosphate.</text>
</comment>
<name>A0ABT3PSS1_9BACT</name>
<dbReference type="SUPFAM" id="SSF55060">
    <property type="entry name" value="GHMP Kinase, C-terminal domain"/>
    <property type="match status" value="1"/>
</dbReference>
<dbReference type="Proteomes" id="UP001207918">
    <property type="component" value="Unassembled WGS sequence"/>
</dbReference>
<dbReference type="PANTHER" id="PTHR20861:SF1">
    <property type="entry name" value="HOMOSERINE KINASE"/>
    <property type="match status" value="1"/>
</dbReference>
<dbReference type="GO" id="GO:0004413">
    <property type="term" value="F:homoserine kinase activity"/>
    <property type="evidence" value="ECO:0007669"/>
    <property type="project" value="UniProtKB-EC"/>
</dbReference>
<dbReference type="InterPro" id="IPR013750">
    <property type="entry name" value="GHMP_kinase_C_dom"/>
</dbReference>
<dbReference type="InterPro" id="IPR020568">
    <property type="entry name" value="Ribosomal_Su5_D2-typ_SF"/>
</dbReference>
<comment type="similarity">
    <text evidence="2 12">Belongs to the GHMP kinase family. Homoserine kinase subfamily.</text>
</comment>
<evidence type="ECO:0000259" key="13">
    <source>
        <dbReference type="Pfam" id="PF00288"/>
    </source>
</evidence>
<dbReference type="PIRSF" id="PIRSF000676">
    <property type="entry name" value="Homoser_kin"/>
    <property type="match status" value="1"/>
</dbReference>
<dbReference type="HAMAP" id="MF_00384">
    <property type="entry name" value="Homoser_kinase"/>
    <property type="match status" value="1"/>
</dbReference>
<dbReference type="InterPro" id="IPR006203">
    <property type="entry name" value="GHMP_knse_ATP-bd_CS"/>
</dbReference>
<dbReference type="Pfam" id="PF08544">
    <property type="entry name" value="GHMP_kinases_C"/>
    <property type="match status" value="1"/>
</dbReference>
<evidence type="ECO:0000256" key="6">
    <source>
        <dbReference type="ARBA" id="ARBA00022679"/>
    </source>
</evidence>
<evidence type="ECO:0000256" key="10">
    <source>
        <dbReference type="ARBA" id="ARBA00022840"/>
    </source>
</evidence>
<evidence type="ECO:0000256" key="7">
    <source>
        <dbReference type="ARBA" id="ARBA00022697"/>
    </source>
</evidence>
<keyword evidence="10 12" id="KW-0067">ATP-binding</keyword>
<evidence type="ECO:0000256" key="11">
    <source>
        <dbReference type="ARBA" id="ARBA00049375"/>
    </source>
</evidence>
<comment type="catalytic activity">
    <reaction evidence="11 12">
        <text>L-homoserine + ATP = O-phospho-L-homoserine + ADP + H(+)</text>
        <dbReference type="Rhea" id="RHEA:13985"/>
        <dbReference type="ChEBI" id="CHEBI:15378"/>
        <dbReference type="ChEBI" id="CHEBI:30616"/>
        <dbReference type="ChEBI" id="CHEBI:57476"/>
        <dbReference type="ChEBI" id="CHEBI:57590"/>
        <dbReference type="ChEBI" id="CHEBI:456216"/>
        <dbReference type="EC" id="2.7.1.39"/>
    </reaction>
</comment>
<comment type="pathway">
    <text evidence="1 12">Amino-acid biosynthesis; L-threonine biosynthesis; L-threonine from L-aspartate: step 4/5.</text>
</comment>
<evidence type="ECO:0000256" key="1">
    <source>
        <dbReference type="ARBA" id="ARBA00005015"/>
    </source>
</evidence>
<dbReference type="PANTHER" id="PTHR20861">
    <property type="entry name" value="HOMOSERINE/4-DIPHOSPHOCYTIDYL-2-C-METHYL-D-ERYTHRITOL KINASE"/>
    <property type="match status" value="1"/>
</dbReference>
<keyword evidence="16" id="KW-1185">Reference proteome</keyword>
<evidence type="ECO:0000259" key="14">
    <source>
        <dbReference type="Pfam" id="PF08544"/>
    </source>
</evidence>
<dbReference type="EC" id="2.7.1.39" evidence="3 12"/>
<keyword evidence="9 12" id="KW-0418">Kinase</keyword>
<comment type="subcellular location">
    <subcellularLocation>
        <location evidence="12">Cytoplasm</location>
    </subcellularLocation>
</comment>
<dbReference type="RefSeq" id="WP_265767725.1">
    <property type="nucleotide sequence ID" value="NZ_JAGGJA010000018.1"/>
</dbReference>
<sequence length="318" mass="33131">MSEFKYKEVRVFAPASVANVSCGFDVMGFALGTPGDEIIVRQNPEGEGVTINKVTGDEGVLPLDADKNTASVAVQALFRSLGFDGGVAIEVHKQMPLGSGLGSSAASAAGAVLAANHLLGNPLARKALLPFAAEAEKAACGTAHYDNVGPSLLGGFVFIRSSEAPDILNLSYPENLHAVVVHPQIEIKTGDTRKILRNDIQLGKAVKQWGNVGGLVAGLMTKDLDLMARSMEDVIIEPIRSVLIPGYDAVKKAALDAGAIGAGIAGSGPSIFALTADRQIAEKVSKRMKAELDGIGLPSDEYISEINTKGSKVIDVKS</sequence>
<dbReference type="SUPFAM" id="SSF54211">
    <property type="entry name" value="Ribosomal protein S5 domain 2-like"/>
    <property type="match status" value="1"/>
</dbReference>
<evidence type="ECO:0000256" key="5">
    <source>
        <dbReference type="ARBA" id="ARBA00022605"/>
    </source>
</evidence>
<evidence type="ECO:0000256" key="2">
    <source>
        <dbReference type="ARBA" id="ARBA00007370"/>
    </source>
</evidence>
<evidence type="ECO:0000256" key="12">
    <source>
        <dbReference type="HAMAP-Rule" id="MF_00384"/>
    </source>
</evidence>
<dbReference type="InterPro" id="IPR006204">
    <property type="entry name" value="GHMP_kinase_N_dom"/>
</dbReference>
<dbReference type="InterPro" id="IPR036554">
    <property type="entry name" value="GHMP_kinase_C_sf"/>
</dbReference>
<proteinExistence type="inferred from homology"/>
<dbReference type="Gene3D" id="3.30.230.10">
    <property type="match status" value="1"/>
</dbReference>
<feature type="binding site" evidence="12">
    <location>
        <begin position="96"/>
        <end position="106"/>
    </location>
    <ligand>
        <name>ATP</name>
        <dbReference type="ChEBI" id="CHEBI:30616"/>
    </ligand>
</feature>
<comment type="caution">
    <text evidence="15">The sequence shown here is derived from an EMBL/GenBank/DDBJ whole genome shotgun (WGS) entry which is preliminary data.</text>
</comment>
<evidence type="ECO:0000256" key="4">
    <source>
        <dbReference type="ARBA" id="ARBA00017858"/>
    </source>
</evidence>
<dbReference type="NCBIfam" id="TIGR00191">
    <property type="entry name" value="thrB"/>
    <property type="match status" value="1"/>
</dbReference>
<evidence type="ECO:0000256" key="8">
    <source>
        <dbReference type="ARBA" id="ARBA00022741"/>
    </source>
</evidence>
<dbReference type="EMBL" id="JAGGJA010000018">
    <property type="protein sequence ID" value="MCW9708912.1"/>
    <property type="molecule type" value="Genomic_DNA"/>
</dbReference>
<dbReference type="PROSITE" id="PS00627">
    <property type="entry name" value="GHMP_KINASES_ATP"/>
    <property type="match status" value="1"/>
</dbReference>
<feature type="domain" description="GHMP kinase N-terminal" evidence="13">
    <location>
        <begin position="69"/>
        <end position="155"/>
    </location>
</feature>